<feature type="compositionally biased region" description="Polar residues" evidence="7">
    <location>
        <begin position="1524"/>
        <end position="1546"/>
    </location>
</feature>
<dbReference type="Pfam" id="PF04124">
    <property type="entry name" value="Dor1"/>
    <property type="match status" value="1"/>
</dbReference>
<feature type="domain" description="C2" evidence="9">
    <location>
        <begin position="990"/>
        <end position="1113"/>
    </location>
</feature>
<reference evidence="11 12" key="1">
    <citation type="submission" date="2017-05" db="EMBL/GenBank/DDBJ databases">
        <title>The Genome Sequence of Candida krusei Ckrusei653.</title>
        <authorList>
            <person name="Cuomo C."/>
            <person name="Forche A."/>
            <person name="Young S."/>
            <person name="Abouelleil A."/>
            <person name="Cao P."/>
            <person name="Chapman S."/>
            <person name="Cusick C."/>
            <person name="Shea T."/>
            <person name="Nusbaum C."/>
            <person name="Birren B."/>
        </authorList>
    </citation>
    <scope>NUCLEOTIDE SEQUENCE [LARGE SCALE GENOMIC DNA]</scope>
    <source>
        <strain evidence="11 12">Ckrusei653</strain>
    </source>
</reference>
<dbReference type="GO" id="GO:0008289">
    <property type="term" value="F:lipid binding"/>
    <property type="evidence" value="ECO:0007669"/>
    <property type="project" value="UniProtKB-KW"/>
</dbReference>
<feature type="transmembrane region" description="Helical" evidence="8">
    <location>
        <begin position="520"/>
        <end position="541"/>
    </location>
</feature>
<dbReference type="PANTHER" id="PTHR46980">
    <property type="entry name" value="TRICALBIN-1-RELATED"/>
    <property type="match status" value="1"/>
</dbReference>
<accession>A0A1Z8JQX9</accession>
<feature type="domain" description="C2" evidence="9">
    <location>
        <begin position="712"/>
        <end position="828"/>
    </location>
</feature>
<protein>
    <submittedName>
        <fullName evidence="11">Uncharacterized protein</fullName>
    </submittedName>
</protein>
<keyword evidence="3" id="KW-0445">Lipid transport</keyword>
<dbReference type="PROSITE" id="PS50004">
    <property type="entry name" value="C2"/>
    <property type="match status" value="4"/>
</dbReference>
<feature type="region of interest" description="Disordered" evidence="7">
    <location>
        <begin position="1524"/>
        <end position="1571"/>
    </location>
</feature>
<feature type="domain" description="C2" evidence="9">
    <location>
        <begin position="1329"/>
        <end position="1447"/>
    </location>
</feature>
<dbReference type="EMBL" id="NHMM01000003">
    <property type="protein sequence ID" value="OUT22822.1"/>
    <property type="molecule type" value="Genomic_DNA"/>
</dbReference>
<organism evidence="11 12">
    <name type="scientific">Pichia kudriavzevii</name>
    <name type="common">Yeast</name>
    <name type="synonym">Issatchenkia orientalis</name>
    <dbReference type="NCBI Taxonomy" id="4909"/>
    <lineage>
        <taxon>Eukaryota</taxon>
        <taxon>Fungi</taxon>
        <taxon>Dikarya</taxon>
        <taxon>Ascomycota</taxon>
        <taxon>Saccharomycotina</taxon>
        <taxon>Pichiomycetes</taxon>
        <taxon>Pichiales</taxon>
        <taxon>Pichiaceae</taxon>
        <taxon>Pichia</taxon>
    </lineage>
</organism>
<dbReference type="InterPro" id="IPR000008">
    <property type="entry name" value="C2_dom"/>
</dbReference>
<gene>
    <name evidence="11" type="ORF">CAS74_002567</name>
</gene>
<keyword evidence="2" id="KW-0813">Transport</keyword>
<feature type="domain" description="C2" evidence="9">
    <location>
        <begin position="847"/>
        <end position="967"/>
    </location>
</feature>
<dbReference type="InterPro" id="IPR052455">
    <property type="entry name" value="Tricalbin_domain"/>
</dbReference>
<dbReference type="SMART" id="SM00239">
    <property type="entry name" value="C2"/>
    <property type="match status" value="5"/>
</dbReference>
<feature type="region of interest" description="Disordered" evidence="7">
    <location>
        <begin position="1589"/>
        <end position="1609"/>
    </location>
</feature>
<evidence type="ECO:0000256" key="2">
    <source>
        <dbReference type="ARBA" id="ARBA00022448"/>
    </source>
</evidence>
<dbReference type="CDD" id="cd21678">
    <property type="entry name" value="SMP_TCB"/>
    <property type="match status" value="1"/>
</dbReference>
<dbReference type="Pfam" id="PF25669">
    <property type="entry name" value="SMP_MUG190-like"/>
    <property type="match status" value="1"/>
</dbReference>
<dbReference type="PRINTS" id="PR00360">
    <property type="entry name" value="C2DOMAIN"/>
</dbReference>
<keyword evidence="8" id="KW-0812">Transmembrane</keyword>
<keyword evidence="4" id="KW-0446">Lipid-binding</keyword>
<dbReference type="VEuPathDB" id="FungiDB:C5L36_0D05870"/>
<dbReference type="VEuPathDB" id="FungiDB:C5L36_0D05860"/>
<dbReference type="GO" id="GO:0061817">
    <property type="term" value="P:endoplasmic reticulum-plasma membrane tethering"/>
    <property type="evidence" value="ECO:0007669"/>
    <property type="project" value="InterPro"/>
</dbReference>
<dbReference type="Pfam" id="PF00168">
    <property type="entry name" value="C2"/>
    <property type="match status" value="4"/>
</dbReference>
<dbReference type="InterPro" id="IPR037756">
    <property type="entry name" value="C2D_Tricalbin"/>
</dbReference>
<dbReference type="InterPro" id="IPR007255">
    <property type="entry name" value="COG8"/>
</dbReference>
<feature type="coiled-coil region" evidence="6">
    <location>
        <begin position="1150"/>
        <end position="1177"/>
    </location>
</feature>
<evidence type="ECO:0000256" key="6">
    <source>
        <dbReference type="SAM" id="Coils"/>
    </source>
</evidence>
<evidence type="ECO:0000313" key="12">
    <source>
        <dbReference type="Proteomes" id="UP000195871"/>
    </source>
</evidence>
<dbReference type="PANTHER" id="PTHR46980:SF1">
    <property type="entry name" value="TRICALBIN-3"/>
    <property type="match status" value="1"/>
</dbReference>
<evidence type="ECO:0000256" key="4">
    <source>
        <dbReference type="ARBA" id="ARBA00023121"/>
    </source>
</evidence>
<dbReference type="InterPro" id="IPR031468">
    <property type="entry name" value="SMP_LBD"/>
</dbReference>
<evidence type="ECO:0000259" key="10">
    <source>
        <dbReference type="PROSITE" id="PS51847"/>
    </source>
</evidence>
<dbReference type="GO" id="GO:0016020">
    <property type="term" value="C:membrane"/>
    <property type="evidence" value="ECO:0007669"/>
    <property type="project" value="UniProtKB-SubCell"/>
</dbReference>
<feature type="transmembrane region" description="Helical" evidence="8">
    <location>
        <begin position="466"/>
        <end position="487"/>
    </location>
</feature>
<sequence>MSSTQLLLDTILPEHSSSQEWNREALEFLDSFLNSENTTSLLETTVATPEDSSVGLAETIAELSNDSRILDGKIVSTLSTETNLSLLVNSCNVFNDSVAKFSSLLESTRKQVELIEEHSTISTVNLKKLSIPQTQNIAPLLYNFSDMVLLLEIPALTKLLIAKSQFADCIQLSSISKNLQIRYHKLSLVNSIQENTSLQISDMVKKLSGLLLSNIKQSSMVKILSHLKKVIPDNDHLKSIFLHLRFAFIMDELDTLTPLLNSRLYEKYLKRVLEVFREFCFQTLITFHSFFDSDRQLMHSFISSLATKLCGIITENIKHISDPMAGVQPGTPAKVEDMSSHVPTINIDLKKSAQNAAAKEQAGKPESETLNVNDDNASVRSNGSSTSSYIHDNEFIAPKDYSMSFPWKKIGAFIEDSSNLTPEELHEFSSDDSDNKLVTYIYEKYYADLYWNMALVVGCCFASWMFSYYGFGLLSFLFVSLFTFAAYRTEFRRFNTNIRDDMQRIQSKENLEKKLESMDWLNSFLAKFWVIYMPALSDLVISNTNLILKDVQPPPPIIKLSLDEFTLGTKAPKIDSIRSFTKLGKDLYQMDWKFNFTPNDISDMTQNELKNKIDPKISLGIRIGKGLVSASLPVLVENMSFVGNMRIKIKLGDIFPHIDVVSICFLEPPSIDYALKPVGGNTLGIDVMSVIPGLSSFVKSLINSNLAPIMYYPNTIDVKPTEILQPPSAIGVLDVKIRGVEYSSNEKINPYVEYSISSNSLKKYQTDIKSNTTVPVFNEWEHILINDMNQNINFQLFTVLKNGDSKLLGESNFELQDLLQDSVLEMNVEKLTKNNKNVGKIVYDLKWYPVIDIVNSEAAESSEIGIINLNILSALGLDTSSSMIGKLSTFVEVYIDDLLIEKSRIVKGNNQPEYNFQFEDLIYHRSTSVLKILIKDISSFNETVIAEYQSKVLDVTLINSENIDEVNQNQVVKPFTKGKGKLNFSALWKPLGSISENDDDAENDVSFTPPIGIFKIDIDSCENLDKMDSLSNMNPFIQIISGGKVKARTEAIDRTLNPVFKEDFYISVLSKNQKIRLNCMDAEPKGKEDRLIGQLILNTRSFFDDPDFHNKEVSISKELLRNGKVTGKINFKLHFYPLMEVFSHNEIKQIQMLQQEESEKSEDLDELEEQARFLEDYKKHPDDYEWVDDDDNGAKQILEANKNKVIMSLDEVVKYNSGVLGINVLSGTLHEKHCFVQFFIDDHSYPDFTTRGSRHGRISSCSGDCFIRDLKHSILNIRITKRENPKYRDDIIYETVDSFNVLELLKSGFDESVELDLNGNKLDIIFEFVPAITDDALNVFESVEDTGLLTVGLLRANGLLSADRNGYSDPYVEGYINQKHLFKSKTIKKTLNPEWNEVFKVPIKSKTRQSLTLFVWDWDLAGDNDPLGNVTIPLKNLPANEDVFQSFKLNTQGAVELRLNFQPGYLKPNSISLLTSVKNDDGQNIPGLQSVNNLVSTTGAIGKMGTDAVGGLAGSGLNKLKSVSNIRNGGSTSSSNGDAETVNSRKGFTPHLPHLRAPFSHKKKPSYEYQDPRMSKDFASSVRKLQEFPAGDVNNTPPQLRIPSSPGNIDNGNYLKGRTSMDVVSVNTAAFQGSAAIAGRLTILDFESKRLSKVNYSVKVMIRSNNGSEKNVYKTKKMKCEGDAVKWHENAIFKCVPSTTMIFQLRENHAFGKTEELAQGEILLEQVAGVKDDIRITLRGKVEGYLNVNFNYA</sequence>
<dbReference type="Proteomes" id="UP000195871">
    <property type="component" value="Unassembled WGS sequence"/>
</dbReference>
<proteinExistence type="predicted"/>
<comment type="caution">
    <text evidence="11">The sequence shown here is derived from an EMBL/GenBank/DDBJ whole genome shotgun (WGS) entry which is preliminary data.</text>
</comment>
<dbReference type="Gene3D" id="2.60.40.150">
    <property type="entry name" value="C2 domain"/>
    <property type="match status" value="4"/>
</dbReference>
<dbReference type="CDD" id="cd04040">
    <property type="entry name" value="C2D_Tricalbin-like"/>
    <property type="match status" value="1"/>
</dbReference>
<name>A0A1Z8JQX9_PICKU</name>
<feature type="compositionally biased region" description="Polar residues" evidence="7">
    <location>
        <begin position="368"/>
        <end position="386"/>
    </location>
</feature>
<evidence type="ECO:0000256" key="1">
    <source>
        <dbReference type="ARBA" id="ARBA00004370"/>
    </source>
</evidence>
<dbReference type="Pfam" id="PF24920">
    <property type="entry name" value="C2_TCB1"/>
    <property type="match status" value="1"/>
</dbReference>
<evidence type="ECO:0000313" key="11">
    <source>
        <dbReference type="EMBL" id="OUT22822.1"/>
    </source>
</evidence>
<dbReference type="GO" id="GO:0006869">
    <property type="term" value="P:lipid transport"/>
    <property type="evidence" value="ECO:0007669"/>
    <property type="project" value="UniProtKB-KW"/>
</dbReference>
<evidence type="ECO:0000256" key="5">
    <source>
        <dbReference type="ARBA" id="ARBA00023136"/>
    </source>
</evidence>
<dbReference type="InterPro" id="IPR035892">
    <property type="entry name" value="C2_domain_sf"/>
</dbReference>
<dbReference type="PROSITE" id="PS51847">
    <property type="entry name" value="SMP"/>
    <property type="match status" value="1"/>
</dbReference>
<keyword evidence="8" id="KW-1133">Transmembrane helix</keyword>
<dbReference type="GO" id="GO:0017119">
    <property type="term" value="C:Golgi transport complex"/>
    <property type="evidence" value="ECO:0007669"/>
    <property type="project" value="InterPro"/>
</dbReference>
<dbReference type="SUPFAM" id="SSF49562">
    <property type="entry name" value="C2 domain (Calcium/lipid-binding domain, CaLB)"/>
    <property type="match status" value="4"/>
</dbReference>
<feature type="region of interest" description="Disordered" evidence="7">
    <location>
        <begin position="356"/>
        <end position="386"/>
    </location>
</feature>
<evidence type="ECO:0000259" key="9">
    <source>
        <dbReference type="PROSITE" id="PS50004"/>
    </source>
</evidence>
<keyword evidence="5 8" id="KW-0472">Membrane</keyword>
<evidence type="ECO:0000256" key="7">
    <source>
        <dbReference type="SAM" id="MobiDB-lite"/>
    </source>
</evidence>
<keyword evidence="6" id="KW-0175">Coiled coil</keyword>
<comment type="subcellular location">
    <subcellularLocation>
        <location evidence="1">Membrane</location>
    </subcellularLocation>
</comment>
<feature type="domain" description="SMP-LTD" evidence="10">
    <location>
        <begin position="514"/>
        <end position="721"/>
    </location>
</feature>
<evidence type="ECO:0000256" key="8">
    <source>
        <dbReference type="SAM" id="Phobius"/>
    </source>
</evidence>
<dbReference type="InterPro" id="IPR056910">
    <property type="entry name" value="TCB1-3_C2"/>
</dbReference>
<evidence type="ECO:0000256" key="3">
    <source>
        <dbReference type="ARBA" id="ARBA00023055"/>
    </source>
</evidence>